<dbReference type="VEuPathDB" id="TrichDB:TVAG_010060"/>
<name>A2FA23_TRIV3</name>
<protein>
    <recommendedName>
        <fullName evidence="4">ATPase AAA-type core domain-containing protein</fullName>
    </recommendedName>
</protein>
<proteinExistence type="predicted"/>
<dbReference type="InParanoid" id="A2FA23"/>
<accession>A2FA23</accession>
<evidence type="ECO:0000313" key="3">
    <source>
        <dbReference type="Proteomes" id="UP000001542"/>
    </source>
</evidence>
<dbReference type="VEuPathDB" id="TrichDB:TVAGG3_0082660"/>
<evidence type="ECO:0008006" key="4">
    <source>
        <dbReference type="Google" id="ProtNLM"/>
    </source>
</evidence>
<dbReference type="AlphaFoldDB" id="A2FA23"/>
<dbReference type="SMR" id="A2FA23"/>
<keyword evidence="1" id="KW-0472">Membrane</keyword>
<dbReference type="Gene3D" id="3.40.50.300">
    <property type="entry name" value="P-loop containing nucleotide triphosphate hydrolases"/>
    <property type="match status" value="1"/>
</dbReference>
<keyword evidence="3" id="KW-1185">Reference proteome</keyword>
<evidence type="ECO:0000313" key="2">
    <source>
        <dbReference type="EMBL" id="EAX98231.1"/>
    </source>
</evidence>
<keyword evidence="1" id="KW-1133">Transmembrane helix</keyword>
<dbReference type="EMBL" id="DS113683">
    <property type="protein sequence ID" value="EAX98231.1"/>
    <property type="molecule type" value="Genomic_DNA"/>
</dbReference>
<dbReference type="RefSeq" id="XP_001311161.1">
    <property type="nucleotide sequence ID" value="XM_001311160.1"/>
</dbReference>
<sequence>MTTETNSEVRMPQELDEINALFQKKPEVAQEEPKKSKLHLDLTLKTKIKIGVAVFILILGIIIKILLKKEIRTIDTPMKYVKTAKIATAINSFVHSSEPSDITILYGPKGFGKTRGLNIAVEQLKSSGKFVVNLDFSVLTKESTVQDIITIIKSSIITAFKNTEMTIPSIKLALPSLASLTSIVGVEPPQIGGFQDPTVRQIASSLCTLIDTIGKHPSSTEIILRGFDVLGNVFLVVNEPQNAIKLPIYNEFLEELQKISSGSHHISCIAEISDVEWLLNQPEILHAKRIYIDEFTLEEAKEYLAGDFKPRQISEMFDAFGGNGRLFALVHETMRLGLDFKEALQYVINIEQMATKQALARLPEGGMPTLLNLTKSEVNLDFNNTIARFLIDEYLATPIRQGVIKPLSKITVEYLKTLDK</sequence>
<dbReference type="SUPFAM" id="SSF52540">
    <property type="entry name" value="P-loop containing nucleoside triphosphate hydrolases"/>
    <property type="match status" value="1"/>
</dbReference>
<dbReference type="Proteomes" id="UP000001542">
    <property type="component" value="Unassembled WGS sequence"/>
</dbReference>
<evidence type="ECO:0000256" key="1">
    <source>
        <dbReference type="SAM" id="Phobius"/>
    </source>
</evidence>
<dbReference type="KEGG" id="tva:4756026"/>
<reference evidence="2" key="1">
    <citation type="submission" date="2006-10" db="EMBL/GenBank/DDBJ databases">
        <authorList>
            <person name="Amadeo P."/>
            <person name="Zhao Q."/>
            <person name="Wortman J."/>
            <person name="Fraser-Liggett C."/>
            <person name="Carlton J."/>
        </authorList>
    </citation>
    <scope>NUCLEOTIDE SEQUENCE</scope>
    <source>
        <strain evidence="2">G3</strain>
    </source>
</reference>
<gene>
    <name evidence="2" type="ORF">TVAG_010060</name>
</gene>
<feature type="transmembrane region" description="Helical" evidence="1">
    <location>
        <begin position="48"/>
        <end position="67"/>
    </location>
</feature>
<keyword evidence="1" id="KW-0812">Transmembrane</keyword>
<organism evidence="2 3">
    <name type="scientific">Trichomonas vaginalis (strain ATCC PRA-98 / G3)</name>
    <dbReference type="NCBI Taxonomy" id="412133"/>
    <lineage>
        <taxon>Eukaryota</taxon>
        <taxon>Metamonada</taxon>
        <taxon>Parabasalia</taxon>
        <taxon>Trichomonadida</taxon>
        <taxon>Trichomonadidae</taxon>
        <taxon>Trichomonas</taxon>
    </lineage>
</organism>
<reference evidence="2" key="2">
    <citation type="journal article" date="2007" name="Science">
        <title>Draft genome sequence of the sexually transmitted pathogen Trichomonas vaginalis.</title>
        <authorList>
            <person name="Carlton J.M."/>
            <person name="Hirt R.P."/>
            <person name="Silva J.C."/>
            <person name="Delcher A.L."/>
            <person name="Schatz M."/>
            <person name="Zhao Q."/>
            <person name="Wortman J.R."/>
            <person name="Bidwell S.L."/>
            <person name="Alsmark U.C.M."/>
            <person name="Besteiro S."/>
            <person name="Sicheritz-Ponten T."/>
            <person name="Noel C.J."/>
            <person name="Dacks J.B."/>
            <person name="Foster P.G."/>
            <person name="Simillion C."/>
            <person name="Van de Peer Y."/>
            <person name="Miranda-Saavedra D."/>
            <person name="Barton G.J."/>
            <person name="Westrop G.D."/>
            <person name="Mueller S."/>
            <person name="Dessi D."/>
            <person name="Fiori P.L."/>
            <person name="Ren Q."/>
            <person name="Paulsen I."/>
            <person name="Zhang H."/>
            <person name="Bastida-Corcuera F.D."/>
            <person name="Simoes-Barbosa A."/>
            <person name="Brown M.T."/>
            <person name="Hayes R.D."/>
            <person name="Mukherjee M."/>
            <person name="Okumura C.Y."/>
            <person name="Schneider R."/>
            <person name="Smith A.J."/>
            <person name="Vanacova S."/>
            <person name="Villalvazo M."/>
            <person name="Haas B.J."/>
            <person name="Pertea M."/>
            <person name="Feldblyum T.V."/>
            <person name="Utterback T.R."/>
            <person name="Shu C.L."/>
            <person name="Osoegawa K."/>
            <person name="de Jong P.J."/>
            <person name="Hrdy I."/>
            <person name="Horvathova L."/>
            <person name="Zubacova Z."/>
            <person name="Dolezal P."/>
            <person name="Malik S.B."/>
            <person name="Logsdon J.M. Jr."/>
            <person name="Henze K."/>
            <person name="Gupta A."/>
            <person name="Wang C.C."/>
            <person name="Dunne R.L."/>
            <person name="Upcroft J.A."/>
            <person name="Upcroft P."/>
            <person name="White O."/>
            <person name="Salzberg S.L."/>
            <person name="Tang P."/>
            <person name="Chiu C.-H."/>
            <person name="Lee Y.-S."/>
            <person name="Embley T.M."/>
            <person name="Coombs G.H."/>
            <person name="Mottram J.C."/>
            <person name="Tachezy J."/>
            <person name="Fraser-Liggett C.M."/>
            <person name="Johnson P.J."/>
        </authorList>
    </citation>
    <scope>NUCLEOTIDE SEQUENCE [LARGE SCALE GENOMIC DNA]</scope>
    <source>
        <strain evidence="2">G3</strain>
    </source>
</reference>
<dbReference type="InterPro" id="IPR027417">
    <property type="entry name" value="P-loop_NTPase"/>
</dbReference>